<feature type="signal peptide" evidence="4">
    <location>
        <begin position="1"/>
        <end position="22"/>
    </location>
</feature>
<dbReference type="PANTHER" id="PTHR48060">
    <property type="entry name" value="DNA DAMAGE-REPAIR/TOLERATION PROTEIN DRT100"/>
    <property type="match status" value="1"/>
</dbReference>
<sequence>MTTTAVLCLLLLFITLTSQSHASQTCNEHDKQVLLQIKKEANNPPFLSSWTPHTDCCDNSWNGVSCGYKTNRVMYISLAGNLADRHAFKIPPSIGNLTRLERLFLFAFPKLSGPIPESISKLTNLEFLTISDTGISGPIPRSLGKLKKLVDLDLSFNKLSGTLPPSLSQLHLLTRIDFDNNLLTGSIPDSYGSLNNLFTLALSNNLLSGRIPESLGKLNNLYYVGLSQNGLEGDASMLFGSNKGTVRMFLSRNMLKFDLGKVELPVNLTTLDVSHNRIYGKLPAGVQNLESLNVSYNKLCGEIPKGGNLQSFNESSYTHNLCLCGVPLPSCK</sequence>
<dbReference type="InterPro" id="IPR001611">
    <property type="entry name" value="Leu-rich_rpt"/>
</dbReference>
<gene>
    <name evidence="6" type="ORF">PIB30_005030</name>
</gene>
<evidence type="ECO:0000256" key="2">
    <source>
        <dbReference type="ARBA" id="ARBA00022729"/>
    </source>
</evidence>
<accession>A0ABU6Y144</accession>
<dbReference type="InterPro" id="IPR032675">
    <property type="entry name" value="LRR_dom_sf"/>
</dbReference>
<dbReference type="Gene3D" id="3.80.10.10">
    <property type="entry name" value="Ribonuclease Inhibitor"/>
    <property type="match status" value="1"/>
</dbReference>
<dbReference type="EMBL" id="JASCZI010241665">
    <property type="protein sequence ID" value="MED6204025.1"/>
    <property type="molecule type" value="Genomic_DNA"/>
</dbReference>
<dbReference type="Proteomes" id="UP001341840">
    <property type="component" value="Unassembled WGS sequence"/>
</dbReference>
<keyword evidence="3" id="KW-0677">Repeat</keyword>
<dbReference type="PRINTS" id="PR00019">
    <property type="entry name" value="LEURICHRPT"/>
</dbReference>
<organism evidence="6 7">
    <name type="scientific">Stylosanthes scabra</name>
    <dbReference type="NCBI Taxonomy" id="79078"/>
    <lineage>
        <taxon>Eukaryota</taxon>
        <taxon>Viridiplantae</taxon>
        <taxon>Streptophyta</taxon>
        <taxon>Embryophyta</taxon>
        <taxon>Tracheophyta</taxon>
        <taxon>Spermatophyta</taxon>
        <taxon>Magnoliopsida</taxon>
        <taxon>eudicotyledons</taxon>
        <taxon>Gunneridae</taxon>
        <taxon>Pentapetalae</taxon>
        <taxon>rosids</taxon>
        <taxon>fabids</taxon>
        <taxon>Fabales</taxon>
        <taxon>Fabaceae</taxon>
        <taxon>Papilionoideae</taxon>
        <taxon>50 kb inversion clade</taxon>
        <taxon>dalbergioids sensu lato</taxon>
        <taxon>Dalbergieae</taxon>
        <taxon>Pterocarpus clade</taxon>
        <taxon>Stylosanthes</taxon>
    </lineage>
</organism>
<evidence type="ECO:0000256" key="3">
    <source>
        <dbReference type="ARBA" id="ARBA00022737"/>
    </source>
</evidence>
<keyword evidence="2 4" id="KW-0732">Signal</keyword>
<evidence type="ECO:0000259" key="5">
    <source>
        <dbReference type="Pfam" id="PF08263"/>
    </source>
</evidence>
<dbReference type="PANTHER" id="PTHR48060:SF21">
    <property type="entry name" value="L DOMAIN-LIKE PROTEIN"/>
    <property type="match status" value="1"/>
</dbReference>
<feature type="chain" id="PRO_5046473073" description="Leucine-rich repeat-containing N-terminal plant-type domain-containing protein" evidence="4">
    <location>
        <begin position="23"/>
        <end position="332"/>
    </location>
</feature>
<dbReference type="InterPro" id="IPR013210">
    <property type="entry name" value="LRR_N_plant-typ"/>
</dbReference>
<dbReference type="Pfam" id="PF00560">
    <property type="entry name" value="LRR_1"/>
    <property type="match status" value="5"/>
</dbReference>
<evidence type="ECO:0000256" key="1">
    <source>
        <dbReference type="ARBA" id="ARBA00022614"/>
    </source>
</evidence>
<keyword evidence="1" id="KW-0433">Leucine-rich repeat</keyword>
<name>A0ABU6Y144_9FABA</name>
<evidence type="ECO:0000313" key="6">
    <source>
        <dbReference type="EMBL" id="MED6204025.1"/>
    </source>
</evidence>
<dbReference type="InterPro" id="IPR053211">
    <property type="entry name" value="DNA_repair-toleration"/>
</dbReference>
<evidence type="ECO:0000313" key="7">
    <source>
        <dbReference type="Proteomes" id="UP001341840"/>
    </source>
</evidence>
<proteinExistence type="predicted"/>
<evidence type="ECO:0000256" key="4">
    <source>
        <dbReference type="SAM" id="SignalP"/>
    </source>
</evidence>
<dbReference type="SUPFAM" id="SSF52058">
    <property type="entry name" value="L domain-like"/>
    <property type="match status" value="1"/>
</dbReference>
<reference evidence="6 7" key="1">
    <citation type="journal article" date="2023" name="Plants (Basel)">
        <title>Bridging the Gap: Combining Genomics and Transcriptomics Approaches to Understand Stylosanthes scabra, an Orphan Legume from the Brazilian Caatinga.</title>
        <authorList>
            <person name="Ferreira-Neto J.R.C."/>
            <person name="da Silva M.D."/>
            <person name="Binneck E."/>
            <person name="de Melo N.F."/>
            <person name="da Silva R.H."/>
            <person name="de Melo A.L.T.M."/>
            <person name="Pandolfi V."/>
            <person name="Bustamante F.O."/>
            <person name="Brasileiro-Vidal A.C."/>
            <person name="Benko-Iseppon A.M."/>
        </authorList>
    </citation>
    <scope>NUCLEOTIDE SEQUENCE [LARGE SCALE GENOMIC DNA]</scope>
    <source>
        <tissue evidence="6">Leaves</tissue>
    </source>
</reference>
<dbReference type="Pfam" id="PF08263">
    <property type="entry name" value="LRRNT_2"/>
    <property type="match status" value="1"/>
</dbReference>
<protein>
    <recommendedName>
        <fullName evidence="5">Leucine-rich repeat-containing N-terminal plant-type domain-containing protein</fullName>
    </recommendedName>
</protein>
<comment type="caution">
    <text evidence="6">The sequence shown here is derived from an EMBL/GenBank/DDBJ whole genome shotgun (WGS) entry which is preliminary data.</text>
</comment>
<keyword evidence="7" id="KW-1185">Reference proteome</keyword>
<feature type="domain" description="Leucine-rich repeat-containing N-terminal plant-type" evidence="5">
    <location>
        <begin position="28"/>
        <end position="66"/>
    </location>
</feature>